<dbReference type="RefSeq" id="WP_097000268.1">
    <property type="nucleotide sequence ID" value="NZ_OBEI01000003.1"/>
</dbReference>
<name>A0A285NEK3_9AQUI</name>
<dbReference type="Proteomes" id="UP000219036">
    <property type="component" value="Unassembled WGS sequence"/>
</dbReference>
<organism evidence="3 4">
    <name type="scientific">Persephonella hydrogeniphila</name>
    <dbReference type="NCBI Taxonomy" id="198703"/>
    <lineage>
        <taxon>Bacteria</taxon>
        <taxon>Pseudomonadati</taxon>
        <taxon>Aquificota</taxon>
        <taxon>Aquificia</taxon>
        <taxon>Aquificales</taxon>
        <taxon>Hydrogenothermaceae</taxon>
        <taxon>Persephonella</taxon>
    </lineage>
</organism>
<feature type="chain" id="PRO_5011973081" evidence="1">
    <location>
        <begin position="22"/>
        <end position="157"/>
    </location>
</feature>
<sequence length="157" mass="17407">MKHLKSIVLLITFALYSISFAQMSGSCSADMENIYFGNYNPFEPVVKRAYGTLRLSCSSSSANIFFSVKVIGGNSPDPAKRYLYSPSTDSKLYYNLYYKNCVLGDGTNGTCVISGRIGKKHGMCRNSNYFIVAIIPPMQNVSAASDYQDHLTVIIEY</sequence>
<gene>
    <name evidence="3" type="ORF">SAMN06265182_1097</name>
</gene>
<dbReference type="AlphaFoldDB" id="A0A285NEK3"/>
<keyword evidence="3" id="KW-0167">Capsid protein</keyword>
<evidence type="ECO:0000313" key="4">
    <source>
        <dbReference type="Proteomes" id="UP000219036"/>
    </source>
</evidence>
<proteinExistence type="predicted"/>
<dbReference type="OrthoDB" id="14740at2"/>
<feature type="domain" description="Spore coat protein U/FanG" evidence="2">
    <location>
        <begin position="18"/>
        <end position="153"/>
    </location>
</feature>
<dbReference type="PROSITE" id="PS51257">
    <property type="entry name" value="PROKAR_LIPOPROTEIN"/>
    <property type="match status" value="1"/>
</dbReference>
<reference evidence="4" key="1">
    <citation type="submission" date="2017-09" db="EMBL/GenBank/DDBJ databases">
        <authorList>
            <person name="Varghese N."/>
            <person name="Submissions S."/>
        </authorList>
    </citation>
    <scope>NUCLEOTIDE SEQUENCE [LARGE SCALE GENOMIC DNA]</scope>
    <source>
        <strain evidence="4">DSM 15103</strain>
    </source>
</reference>
<keyword evidence="1" id="KW-0732">Signal</keyword>
<accession>A0A285NEK3</accession>
<dbReference type="InterPro" id="IPR007893">
    <property type="entry name" value="Spore_coat_U/FanG"/>
</dbReference>
<evidence type="ECO:0000313" key="3">
    <source>
        <dbReference type="EMBL" id="SNZ07932.1"/>
    </source>
</evidence>
<evidence type="ECO:0000259" key="2">
    <source>
        <dbReference type="Pfam" id="PF05229"/>
    </source>
</evidence>
<dbReference type="Pfam" id="PF05229">
    <property type="entry name" value="SCPU"/>
    <property type="match status" value="1"/>
</dbReference>
<feature type="signal peptide" evidence="1">
    <location>
        <begin position="1"/>
        <end position="21"/>
    </location>
</feature>
<protein>
    <submittedName>
        <fullName evidence="3">Spore Coat Protein U domain-containing protein</fullName>
    </submittedName>
</protein>
<dbReference type="EMBL" id="OBEI01000003">
    <property type="protein sequence ID" value="SNZ07932.1"/>
    <property type="molecule type" value="Genomic_DNA"/>
</dbReference>
<keyword evidence="3" id="KW-0946">Virion</keyword>
<keyword evidence="4" id="KW-1185">Reference proteome</keyword>
<evidence type="ECO:0000256" key="1">
    <source>
        <dbReference type="SAM" id="SignalP"/>
    </source>
</evidence>